<proteinExistence type="predicted"/>
<evidence type="ECO:0000256" key="1">
    <source>
        <dbReference type="SAM" id="Phobius"/>
    </source>
</evidence>
<feature type="transmembrane region" description="Helical" evidence="1">
    <location>
        <begin position="64"/>
        <end position="86"/>
    </location>
</feature>
<keyword evidence="1" id="KW-0812">Transmembrane</keyword>
<reference evidence="2" key="1">
    <citation type="submission" date="2020-10" db="EMBL/GenBank/DDBJ databases">
        <title>Taxonomic study of unclassified bacteria belonging to the class Ktedonobacteria.</title>
        <authorList>
            <person name="Yabe S."/>
            <person name="Wang C.M."/>
            <person name="Zheng Y."/>
            <person name="Sakai Y."/>
            <person name="Cavaletti L."/>
            <person name="Monciardini P."/>
            <person name="Donadio S."/>
        </authorList>
    </citation>
    <scope>NUCLEOTIDE SEQUENCE</scope>
    <source>
        <strain evidence="2">ID150040</strain>
    </source>
</reference>
<feature type="transmembrane region" description="Helical" evidence="1">
    <location>
        <begin position="92"/>
        <end position="113"/>
    </location>
</feature>
<gene>
    <name evidence="2" type="ORF">KSF_040230</name>
</gene>
<dbReference type="RefSeq" id="WP_220204736.1">
    <property type="nucleotide sequence ID" value="NZ_BNJK01000001.1"/>
</dbReference>
<feature type="transmembrane region" description="Helical" evidence="1">
    <location>
        <begin position="9"/>
        <end position="30"/>
    </location>
</feature>
<keyword evidence="1" id="KW-0472">Membrane</keyword>
<feature type="transmembrane region" description="Helical" evidence="1">
    <location>
        <begin position="36"/>
        <end position="57"/>
    </location>
</feature>
<keyword evidence="3" id="KW-1185">Reference proteome</keyword>
<sequence>MTAVRIINWIARITGIITLLLGLTFWVTSINSIPGIHMLVGITFTLSFLILSIIMVFSSGVRLLGVIGIVYALIIPVFGVIQAGLLVGDLHWLIRLAHMLVGIGAMLVIQTIYTRYGHLKQPAQQTAAAS</sequence>
<evidence type="ECO:0000313" key="2">
    <source>
        <dbReference type="EMBL" id="GHO93975.1"/>
    </source>
</evidence>
<keyword evidence="1" id="KW-1133">Transmembrane helix</keyword>
<name>A0A8J3INI2_9CHLR</name>
<dbReference type="Proteomes" id="UP000597444">
    <property type="component" value="Unassembled WGS sequence"/>
</dbReference>
<dbReference type="EMBL" id="BNJK01000001">
    <property type="protein sequence ID" value="GHO93975.1"/>
    <property type="molecule type" value="Genomic_DNA"/>
</dbReference>
<accession>A0A8J3INI2</accession>
<dbReference type="AlphaFoldDB" id="A0A8J3INI2"/>
<comment type="caution">
    <text evidence="2">The sequence shown here is derived from an EMBL/GenBank/DDBJ whole genome shotgun (WGS) entry which is preliminary data.</text>
</comment>
<protein>
    <submittedName>
        <fullName evidence="2">Uncharacterized protein</fullName>
    </submittedName>
</protein>
<evidence type="ECO:0000313" key="3">
    <source>
        <dbReference type="Proteomes" id="UP000597444"/>
    </source>
</evidence>
<organism evidence="2 3">
    <name type="scientific">Reticulibacter mediterranei</name>
    <dbReference type="NCBI Taxonomy" id="2778369"/>
    <lineage>
        <taxon>Bacteria</taxon>
        <taxon>Bacillati</taxon>
        <taxon>Chloroflexota</taxon>
        <taxon>Ktedonobacteria</taxon>
        <taxon>Ktedonobacterales</taxon>
        <taxon>Reticulibacteraceae</taxon>
        <taxon>Reticulibacter</taxon>
    </lineage>
</organism>